<reference evidence="2" key="1">
    <citation type="submission" date="2017-02" db="EMBL/GenBank/DDBJ databases">
        <title>Fungal Comparative Genomics of Melanconis species and Ophiognomonia clavigignenti-juglandacearum at Different Phylogenetic Distances.</title>
        <authorList>
            <person name="Demers J.E."/>
            <person name="Castlebury L.A."/>
        </authorList>
    </citation>
    <scope>NUCLEOTIDE SEQUENCE</scope>
    <source>
        <strain evidence="1">AR4414</strain>
        <strain evidence="2">MAFF410216</strain>
    </source>
</reference>
<geneLocation type="mitochondrion" evidence="2"/>
<proteinExistence type="predicted"/>
<name>A0A291LJB0_9PEZI</name>
<organism evidence="2">
    <name type="scientific">Juglanconis oblonga</name>
    <dbReference type="NCBI Taxonomy" id="1940568"/>
    <lineage>
        <taxon>Eukaryota</taxon>
        <taxon>Fungi</taxon>
        <taxon>Dikarya</taxon>
        <taxon>Ascomycota</taxon>
        <taxon>Pezizomycotina</taxon>
        <taxon>Sordariomycetes</taxon>
        <taxon>Sordariomycetidae</taxon>
        <taxon>Diaporthales</taxon>
        <taxon>Juglanconidaceae</taxon>
        <taxon>Juglanconis</taxon>
    </lineage>
</organism>
<sequence>MSDYFIHIYILVYSLVSEALGPPRSLIVYPAKMISKIIQQAMMTCLSPCYQIQYSRWCSSIKIFLQIKLRFTLIPWLLPQFHNINWKQPCNTCMNKLPKTNWE</sequence>
<protein>
    <submittedName>
        <fullName evidence="2">Uncharacterized protein</fullName>
    </submittedName>
</protein>
<dbReference type="EMBL" id="KY575056">
    <property type="protein sequence ID" value="ATI20410.1"/>
    <property type="molecule type" value="Genomic_DNA"/>
</dbReference>
<dbReference type="AlphaFoldDB" id="A0A291LJB0"/>
<evidence type="ECO:0000313" key="1">
    <source>
        <dbReference type="EMBL" id="ATI20256.1"/>
    </source>
</evidence>
<gene>
    <name evidence="2" type="primary">orf103</name>
</gene>
<dbReference type="EMBL" id="KY575054">
    <property type="protein sequence ID" value="ATI20256.1"/>
    <property type="molecule type" value="Genomic_DNA"/>
</dbReference>
<accession>A0A291LJB0</accession>
<evidence type="ECO:0000313" key="2">
    <source>
        <dbReference type="EMBL" id="ATI20410.1"/>
    </source>
</evidence>
<keyword evidence="2" id="KW-0496">Mitochondrion</keyword>